<keyword evidence="2" id="KW-1015">Disulfide bond</keyword>
<dbReference type="SUPFAM" id="SSF56436">
    <property type="entry name" value="C-type lectin-like"/>
    <property type="match status" value="1"/>
</dbReference>
<dbReference type="PANTHER" id="PTHR24043">
    <property type="entry name" value="SCAVENGER RECEPTOR CLASS F"/>
    <property type="match status" value="1"/>
</dbReference>
<dbReference type="InterPro" id="IPR042635">
    <property type="entry name" value="MEGF10/SREC1/2-like"/>
</dbReference>
<comment type="caution">
    <text evidence="2">Lacks conserved residue(s) required for the propagation of feature annotation.</text>
</comment>
<dbReference type="GO" id="GO:0016322">
    <property type="term" value="P:neuron remodeling"/>
    <property type="evidence" value="ECO:0007669"/>
    <property type="project" value="TreeGrafter"/>
</dbReference>
<name>A0A819HGS9_9BILA</name>
<dbReference type="InterPro" id="IPR016187">
    <property type="entry name" value="CTDL_fold"/>
</dbReference>
<accession>A0A819HGS9</accession>
<organism evidence="5 6">
    <name type="scientific">Rotaria magnacalcarata</name>
    <dbReference type="NCBI Taxonomy" id="392030"/>
    <lineage>
        <taxon>Eukaryota</taxon>
        <taxon>Metazoa</taxon>
        <taxon>Spiralia</taxon>
        <taxon>Gnathifera</taxon>
        <taxon>Rotifera</taxon>
        <taxon>Eurotatoria</taxon>
        <taxon>Bdelloidea</taxon>
        <taxon>Philodinida</taxon>
        <taxon>Philodinidae</taxon>
        <taxon>Rotaria</taxon>
    </lineage>
</organism>
<dbReference type="Proteomes" id="UP000663842">
    <property type="component" value="Unassembled WGS sequence"/>
</dbReference>
<dbReference type="AlphaFoldDB" id="A0A819HGS9"/>
<dbReference type="SUPFAM" id="SSF69848">
    <property type="entry name" value="LCCL domain"/>
    <property type="match status" value="1"/>
</dbReference>
<feature type="domain" description="EGF-like" evidence="4">
    <location>
        <begin position="625"/>
        <end position="660"/>
    </location>
</feature>
<evidence type="ECO:0000313" key="6">
    <source>
        <dbReference type="Proteomes" id="UP000663842"/>
    </source>
</evidence>
<dbReference type="Gene3D" id="2.170.300.10">
    <property type="entry name" value="Tie2 ligand-binding domain superfamily"/>
    <property type="match status" value="1"/>
</dbReference>
<reference evidence="5" key="1">
    <citation type="submission" date="2021-02" db="EMBL/GenBank/DDBJ databases">
        <authorList>
            <person name="Nowell W R."/>
        </authorList>
    </citation>
    <scope>NUCLEOTIDE SEQUENCE</scope>
</reference>
<dbReference type="GO" id="GO:0016358">
    <property type="term" value="P:dendrite development"/>
    <property type="evidence" value="ECO:0007669"/>
    <property type="project" value="TreeGrafter"/>
</dbReference>
<keyword evidence="3" id="KW-0812">Transmembrane</keyword>
<evidence type="ECO:0000313" key="5">
    <source>
        <dbReference type="EMBL" id="CAF3897252.1"/>
    </source>
</evidence>
<evidence type="ECO:0000259" key="4">
    <source>
        <dbReference type="PROSITE" id="PS50026"/>
    </source>
</evidence>
<feature type="transmembrane region" description="Helical" evidence="3">
    <location>
        <begin position="12"/>
        <end position="29"/>
    </location>
</feature>
<evidence type="ECO:0000256" key="2">
    <source>
        <dbReference type="PROSITE-ProRule" id="PRU00076"/>
    </source>
</evidence>
<dbReference type="Gene3D" id="2.170.130.20">
    <property type="entry name" value="LCCL-like domain"/>
    <property type="match status" value="1"/>
</dbReference>
<keyword evidence="3" id="KW-1133">Transmembrane helix</keyword>
<dbReference type="PROSITE" id="PS50026">
    <property type="entry name" value="EGF_3"/>
    <property type="match status" value="1"/>
</dbReference>
<dbReference type="InterPro" id="IPR000742">
    <property type="entry name" value="EGF"/>
</dbReference>
<dbReference type="PROSITE" id="PS00022">
    <property type="entry name" value="EGF_1"/>
    <property type="match status" value="2"/>
</dbReference>
<dbReference type="GO" id="GO:0016020">
    <property type="term" value="C:membrane"/>
    <property type="evidence" value="ECO:0007669"/>
    <property type="project" value="TreeGrafter"/>
</dbReference>
<dbReference type="GO" id="GO:0010976">
    <property type="term" value="P:positive regulation of neuron projection development"/>
    <property type="evidence" value="ECO:0007669"/>
    <property type="project" value="TreeGrafter"/>
</dbReference>
<sequence>MDISHCTQTNYYFIVVINLCLLIQGQFYLPHVCFMTFDNVSITSDPLNSNATIFICPTSCYTMQYLTNQQEYTLFGNETYSGNSLICKSALHDGRIAPWQQDNSTLTISNRSSKSSTFISSLRNGILSGKLIGNSYFVYRFLNDRINETSIPDVAIEHRGYIYSQNQSSSITCRSKSNLYPIQPINIDHGWKYWKENRLKYFTIPRIYTRNQSLNFCLNNNGTLMYWANSTEQEILQNILLTTIHQLFHFQRTSLNNNTLSFFIGLKQINRIKRWESNAISYNESLGINLINDEDYCTIIQSDGSNAQSLRILDHKCDDTTIYGYTLCRLLPSVIDDEKNFIYRLEIDNQSKNLTGVIDFCSELGGYPIYANNAYEWQLIQEIMLNDSNFNPFYVYTGLISETKQVENAYWIPTNISYNRSLDFIQFATPRGRDRIGYHLSKADDESYYLLYDINPNSSLNKLRFCRKNDIQSLIKQSSSCNHKSCLSKCLNITLPSQSDDTRFGFYSCMPKNSLAGIVYTQSFPEQGDFIRPNLPMDYSIALRRNYNQSLILSFEQIDKDLRYSCYQYINFDTTSTLNDTIKLFCNESNTENKTMNGISLKKDFNGLVSFSLEEKRMSGHHTRFIDYQLYDSRCQNQGIYHSYINKCICSPGFYGDQCQYSCPPGYYGQTCDFHCSGDDDYCKGLLICLPDPYGCSCYTGWYGTNCNISCPTGLYGPDCSYQCSCLYCNRFTGVCNCNGTECYQDLQKKQFFVKTIPGIYNRLELQSKCPSVSASSSSNLALLIVIPIMSSNQKVNKQI</sequence>
<comment type="caution">
    <text evidence="5">The sequence shown here is derived from an EMBL/GenBank/DDBJ whole genome shotgun (WGS) entry which is preliminary data.</text>
</comment>
<dbReference type="InterPro" id="IPR036609">
    <property type="entry name" value="LCCL_sf"/>
</dbReference>
<gene>
    <name evidence="5" type="ORF">UXM345_LOCUS10332</name>
</gene>
<dbReference type="Pfam" id="PF03815">
    <property type="entry name" value="LCCL"/>
    <property type="match status" value="1"/>
</dbReference>
<dbReference type="GO" id="GO:0007157">
    <property type="term" value="P:heterophilic cell-cell adhesion via plasma membrane cell adhesion molecules"/>
    <property type="evidence" value="ECO:0007669"/>
    <property type="project" value="TreeGrafter"/>
</dbReference>
<evidence type="ECO:0000256" key="3">
    <source>
        <dbReference type="SAM" id="Phobius"/>
    </source>
</evidence>
<dbReference type="EMBL" id="CAJOBF010000982">
    <property type="protein sequence ID" value="CAF3897252.1"/>
    <property type="molecule type" value="Genomic_DNA"/>
</dbReference>
<dbReference type="GO" id="GO:0030169">
    <property type="term" value="F:low-density lipoprotein particle binding"/>
    <property type="evidence" value="ECO:0007669"/>
    <property type="project" value="TreeGrafter"/>
</dbReference>
<keyword evidence="3" id="KW-0472">Membrane</keyword>
<evidence type="ECO:0000256" key="1">
    <source>
        <dbReference type="ARBA" id="ARBA00022536"/>
    </source>
</evidence>
<proteinExistence type="predicted"/>
<feature type="disulfide bond" evidence="2">
    <location>
        <begin position="650"/>
        <end position="659"/>
    </location>
</feature>
<dbReference type="GO" id="GO:0005044">
    <property type="term" value="F:scavenger receptor activity"/>
    <property type="evidence" value="ECO:0007669"/>
    <property type="project" value="InterPro"/>
</dbReference>
<dbReference type="PANTHER" id="PTHR24043:SF0">
    <property type="entry name" value="SCAVENGER RECEPTOR CLASS F MEMBER 1"/>
    <property type="match status" value="1"/>
</dbReference>
<dbReference type="InterPro" id="IPR004043">
    <property type="entry name" value="LCCL"/>
</dbReference>
<keyword evidence="1 2" id="KW-0245">EGF-like domain</keyword>
<protein>
    <recommendedName>
        <fullName evidence="4">EGF-like domain-containing protein</fullName>
    </recommendedName>
</protein>